<name>A0A834PF56_VESPE</name>
<keyword evidence="3" id="KW-1185">Reference proteome</keyword>
<comment type="caution">
    <text evidence="2">The sequence shown here is derived from an EMBL/GenBank/DDBJ whole genome shotgun (WGS) entry which is preliminary data.</text>
</comment>
<reference evidence="2" key="1">
    <citation type="journal article" date="2020" name="G3 (Bethesda)">
        <title>High-Quality Assemblies for Three Invasive Social Wasps from the &lt;i&gt;Vespula&lt;/i&gt; Genus.</title>
        <authorList>
            <person name="Harrop T.W.R."/>
            <person name="Guhlin J."/>
            <person name="McLaughlin G.M."/>
            <person name="Permina E."/>
            <person name="Stockwell P."/>
            <person name="Gilligan J."/>
            <person name="Le Lec M.F."/>
            <person name="Gruber M.A.M."/>
            <person name="Quinn O."/>
            <person name="Lovegrove M."/>
            <person name="Duncan E.J."/>
            <person name="Remnant E.J."/>
            <person name="Van Eeckhoven J."/>
            <person name="Graham B."/>
            <person name="Knapp R.A."/>
            <person name="Langford K.W."/>
            <person name="Kronenberg Z."/>
            <person name="Press M.O."/>
            <person name="Eacker S.M."/>
            <person name="Wilson-Rankin E.E."/>
            <person name="Purcell J."/>
            <person name="Lester P.J."/>
            <person name="Dearden P.K."/>
        </authorList>
    </citation>
    <scope>NUCLEOTIDE SEQUENCE</scope>
    <source>
        <strain evidence="2">Volc-1</strain>
    </source>
</reference>
<sequence>MTKTPVSFENVSYFRLVSSKRFRDNLESLTNGPKTEKEKGTRKRASTRGNRWGKLFLWLAENNLGADNTRARVISPQSRRQSTAGVRARFHTVNERRYMKAEKSGSVNEAQVFRSIIGDIIPPIDI</sequence>
<dbReference type="EMBL" id="JACSDY010000001">
    <property type="protein sequence ID" value="KAF7438607.1"/>
    <property type="molecule type" value="Genomic_DNA"/>
</dbReference>
<dbReference type="AlphaFoldDB" id="A0A834PF56"/>
<proteinExistence type="predicted"/>
<dbReference type="Proteomes" id="UP000600918">
    <property type="component" value="Unassembled WGS sequence"/>
</dbReference>
<organism evidence="2 3">
    <name type="scientific">Vespula pensylvanica</name>
    <name type="common">Western yellow jacket</name>
    <name type="synonym">Wasp</name>
    <dbReference type="NCBI Taxonomy" id="30213"/>
    <lineage>
        <taxon>Eukaryota</taxon>
        <taxon>Metazoa</taxon>
        <taxon>Ecdysozoa</taxon>
        <taxon>Arthropoda</taxon>
        <taxon>Hexapoda</taxon>
        <taxon>Insecta</taxon>
        <taxon>Pterygota</taxon>
        <taxon>Neoptera</taxon>
        <taxon>Endopterygota</taxon>
        <taxon>Hymenoptera</taxon>
        <taxon>Apocrita</taxon>
        <taxon>Aculeata</taxon>
        <taxon>Vespoidea</taxon>
        <taxon>Vespidae</taxon>
        <taxon>Vespinae</taxon>
        <taxon>Vespula</taxon>
    </lineage>
</organism>
<gene>
    <name evidence="2" type="ORF">H0235_000998</name>
</gene>
<protein>
    <submittedName>
        <fullName evidence="2">Uncharacterized protein</fullName>
    </submittedName>
</protein>
<evidence type="ECO:0000313" key="2">
    <source>
        <dbReference type="EMBL" id="KAF7438607.1"/>
    </source>
</evidence>
<feature type="region of interest" description="Disordered" evidence="1">
    <location>
        <begin position="25"/>
        <end position="48"/>
    </location>
</feature>
<evidence type="ECO:0000313" key="3">
    <source>
        <dbReference type="Proteomes" id="UP000600918"/>
    </source>
</evidence>
<accession>A0A834PF56</accession>
<evidence type="ECO:0000256" key="1">
    <source>
        <dbReference type="SAM" id="MobiDB-lite"/>
    </source>
</evidence>